<dbReference type="Proteomes" id="UP000230750">
    <property type="component" value="Unassembled WGS sequence"/>
</dbReference>
<gene>
    <name evidence="1" type="ORF">BSL78_23808</name>
</gene>
<evidence type="ECO:0000313" key="1">
    <source>
        <dbReference type="EMBL" id="PIK39344.1"/>
    </source>
</evidence>
<proteinExistence type="predicted"/>
<protein>
    <submittedName>
        <fullName evidence="1">Uncharacterized protein</fullName>
    </submittedName>
</protein>
<dbReference type="OrthoDB" id="10068764at2759"/>
<reference evidence="1 2" key="1">
    <citation type="journal article" date="2017" name="PLoS Biol.">
        <title>The sea cucumber genome provides insights into morphological evolution and visceral regeneration.</title>
        <authorList>
            <person name="Zhang X."/>
            <person name="Sun L."/>
            <person name="Yuan J."/>
            <person name="Sun Y."/>
            <person name="Gao Y."/>
            <person name="Zhang L."/>
            <person name="Li S."/>
            <person name="Dai H."/>
            <person name="Hamel J.F."/>
            <person name="Liu C."/>
            <person name="Yu Y."/>
            <person name="Liu S."/>
            <person name="Lin W."/>
            <person name="Guo K."/>
            <person name="Jin S."/>
            <person name="Xu P."/>
            <person name="Storey K.B."/>
            <person name="Huan P."/>
            <person name="Zhang T."/>
            <person name="Zhou Y."/>
            <person name="Zhang J."/>
            <person name="Lin C."/>
            <person name="Li X."/>
            <person name="Xing L."/>
            <person name="Huo D."/>
            <person name="Sun M."/>
            <person name="Wang L."/>
            <person name="Mercier A."/>
            <person name="Li F."/>
            <person name="Yang H."/>
            <person name="Xiang J."/>
        </authorList>
    </citation>
    <scope>NUCLEOTIDE SEQUENCE [LARGE SCALE GENOMIC DNA]</scope>
    <source>
        <strain evidence="1">Shaxun</strain>
        <tissue evidence="1">Muscle</tissue>
    </source>
</reference>
<sequence length="250" mass="29182">MANFKTPPVFSEAKPYSRWIEEVKAWQEVTDLKKEKHGLAVALSLPEEGAKSIRDKVFNEIDLEDLKKETGVSTLIKFMDNVFKKDELSAAYEAYTSFDRYRRQTETTMEEFVTEFEKLYNKTKKYKMELPKPVLAFKLLESAQLEHKDRQLVLTAVDYKEPDKMFEQMQNSLKKFFGQQSMPPPEAKKEWLSRQSQHSLQHKRQLSSLEEGAIEEQGVEDMVTDSQVLQIMRDQTLLEEVEAVEEVGEI</sequence>
<evidence type="ECO:0000313" key="2">
    <source>
        <dbReference type="Proteomes" id="UP000230750"/>
    </source>
</evidence>
<accession>A0A2G8JUA9</accession>
<dbReference type="EMBL" id="MRZV01001249">
    <property type="protein sequence ID" value="PIK39344.1"/>
    <property type="molecule type" value="Genomic_DNA"/>
</dbReference>
<comment type="caution">
    <text evidence="1">The sequence shown here is derived from an EMBL/GenBank/DDBJ whole genome shotgun (WGS) entry which is preliminary data.</text>
</comment>
<name>A0A2G8JUA9_STIJA</name>
<dbReference type="AlphaFoldDB" id="A0A2G8JUA9"/>
<organism evidence="1 2">
    <name type="scientific">Stichopus japonicus</name>
    <name type="common">Sea cucumber</name>
    <dbReference type="NCBI Taxonomy" id="307972"/>
    <lineage>
        <taxon>Eukaryota</taxon>
        <taxon>Metazoa</taxon>
        <taxon>Echinodermata</taxon>
        <taxon>Eleutherozoa</taxon>
        <taxon>Echinozoa</taxon>
        <taxon>Holothuroidea</taxon>
        <taxon>Aspidochirotacea</taxon>
        <taxon>Aspidochirotida</taxon>
        <taxon>Stichopodidae</taxon>
        <taxon>Apostichopus</taxon>
    </lineage>
</organism>
<keyword evidence="2" id="KW-1185">Reference proteome</keyword>